<evidence type="ECO:0000256" key="9">
    <source>
        <dbReference type="ARBA" id="ARBA00049228"/>
    </source>
</evidence>
<dbReference type="NCBIfam" id="TIGR02408">
    <property type="entry name" value="ectoine_ThpD"/>
    <property type="match status" value="1"/>
</dbReference>
<dbReference type="RefSeq" id="WP_184404808.1">
    <property type="nucleotide sequence ID" value="NZ_JACHHJ010000004.1"/>
</dbReference>
<keyword evidence="13" id="KW-1185">Reference proteome</keyword>
<dbReference type="PANTHER" id="PTHR20883">
    <property type="entry name" value="PHYTANOYL-COA DIOXYGENASE DOMAIN CONTAINING 1"/>
    <property type="match status" value="1"/>
</dbReference>
<evidence type="ECO:0000256" key="8">
    <source>
        <dbReference type="ARBA" id="ARBA00023004"/>
    </source>
</evidence>
<dbReference type="Proteomes" id="UP000568839">
    <property type="component" value="Unassembled WGS sequence"/>
</dbReference>
<sequence>MRNDLYPSRLGNDAELIERKDPVIYNRGKMEGPLSTKDLDSYEDNGFLMLDDVFSDEEVNIMTDQLNDTLAKEKGKKSDTVVLEPESEEVRSIFEVHKNNDFFSRLASNEHLVKAAQQLLGSEVYITQSRINFKPGFSGKEFYWHSDFETWHVEDGMPKPRAVSCSIILTDNYEYNGPLMLIPGSHKWYVSCPGETPDANYEQSLQKQELGVPDAENLTKLFEKAGKQIDTATGKKGMVLFFESNTMHGSAGNISPLPRSNAFFVYNSIENQLVEPYGNAKPRPEFLANRENIKPLEPQKTFKEKAGAK</sequence>
<comment type="cofactor">
    <cofactor evidence="1">
        <name>Fe(2+)</name>
        <dbReference type="ChEBI" id="CHEBI:29033"/>
    </cofactor>
</comment>
<evidence type="ECO:0000256" key="7">
    <source>
        <dbReference type="ARBA" id="ARBA00023002"/>
    </source>
</evidence>
<comment type="function">
    <text evidence="2">Involved in the biosynthesis of 5-hydroxyectoine, called compatible solute, which helps organisms to survive extreme osmotic stress by acting as a highly soluble organic osmolyte. Catalyzes the 2-oxoglutarate-dependent selective hydroxylation of L-ectoine to yield (4S,5S)-5-hydroxyectoine.</text>
</comment>
<dbReference type="PANTHER" id="PTHR20883:SF48">
    <property type="entry name" value="ECTOINE DIOXYGENASE"/>
    <property type="match status" value="1"/>
</dbReference>
<dbReference type="InterPro" id="IPR012774">
    <property type="entry name" value="EctD"/>
</dbReference>
<dbReference type="EC" id="1.14.11.55" evidence="10"/>
<feature type="region of interest" description="Disordered" evidence="11">
    <location>
        <begin position="288"/>
        <end position="309"/>
    </location>
</feature>
<dbReference type="EMBL" id="JACHHJ010000004">
    <property type="protein sequence ID" value="MBB6450744.1"/>
    <property type="molecule type" value="Genomic_DNA"/>
</dbReference>
<proteinExistence type="inferred from homology"/>
<evidence type="ECO:0000256" key="10">
    <source>
        <dbReference type="NCBIfam" id="TIGR02408"/>
    </source>
</evidence>
<protein>
    <recommendedName>
        <fullName evidence="10">Ectoine hydroxylase</fullName>
        <ecNumber evidence="10">1.14.11.55</ecNumber>
    </recommendedName>
</protein>
<keyword evidence="5" id="KW-0479">Metal-binding</keyword>
<name>A0A841PSH9_9BACL</name>
<comment type="subunit">
    <text evidence="4">Homodimer.</text>
</comment>
<evidence type="ECO:0000256" key="4">
    <source>
        <dbReference type="ARBA" id="ARBA00011738"/>
    </source>
</evidence>
<evidence type="ECO:0000256" key="3">
    <source>
        <dbReference type="ARBA" id="ARBA00007851"/>
    </source>
</evidence>
<evidence type="ECO:0000313" key="13">
    <source>
        <dbReference type="Proteomes" id="UP000568839"/>
    </source>
</evidence>
<dbReference type="GO" id="GO:0016706">
    <property type="term" value="F:2-oxoglutarate-dependent dioxygenase activity"/>
    <property type="evidence" value="ECO:0007669"/>
    <property type="project" value="InterPro"/>
</dbReference>
<evidence type="ECO:0000256" key="11">
    <source>
        <dbReference type="SAM" id="MobiDB-lite"/>
    </source>
</evidence>
<dbReference type="SUPFAM" id="SSF51197">
    <property type="entry name" value="Clavaminate synthase-like"/>
    <property type="match status" value="1"/>
</dbReference>
<reference evidence="12 13" key="1">
    <citation type="submission" date="2020-08" db="EMBL/GenBank/DDBJ databases">
        <title>Genomic Encyclopedia of Type Strains, Phase IV (KMG-IV): sequencing the most valuable type-strain genomes for metagenomic binning, comparative biology and taxonomic classification.</title>
        <authorList>
            <person name="Goeker M."/>
        </authorList>
    </citation>
    <scope>NUCLEOTIDE SEQUENCE [LARGE SCALE GENOMIC DNA]</scope>
    <source>
        <strain evidence="12 13">DSM 21769</strain>
    </source>
</reference>
<evidence type="ECO:0000256" key="6">
    <source>
        <dbReference type="ARBA" id="ARBA00022964"/>
    </source>
</evidence>
<dbReference type="Pfam" id="PF05721">
    <property type="entry name" value="PhyH"/>
    <property type="match status" value="1"/>
</dbReference>
<comment type="catalytic activity">
    <reaction evidence="9">
        <text>L-ectoine + 2-oxoglutarate + O2 = 5-hydroxyectoine + succinate + CO2</text>
        <dbReference type="Rhea" id="RHEA:45740"/>
        <dbReference type="ChEBI" id="CHEBI:15379"/>
        <dbReference type="ChEBI" id="CHEBI:16526"/>
        <dbReference type="ChEBI" id="CHEBI:16810"/>
        <dbReference type="ChEBI" id="CHEBI:30031"/>
        <dbReference type="ChEBI" id="CHEBI:58515"/>
        <dbReference type="ChEBI" id="CHEBI:85413"/>
        <dbReference type="EC" id="1.14.11.55"/>
    </reaction>
</comment>
<gene>
    <name evidence="12" type="ORF">HNR44_002734</name>
</gene>
<evidence type="ECO:0000313" key="12">
    <source>
        <dbReference type="EMBL" id="MBB6450744.1"/>
    </source>
</evidence>
<dbReference type="GO" id="GO:0005506">
    <property type="term" value="F:iron ion binding"/>
    <property type="evidence" value="ECO:0007669"/>
    <property type="project" value="UniProtKB-ARBA"/>
</dbReference>
<evidence type="ECO:0000256" key="2">
    <source>
        <dbReference type="ARBA" id="ARBA00004063"/>
    </source>
</evidence>
<keyword evidence="7 12" id="KW-0560">Oxidoreductase</keyword>
<dbReference type="Gene3D" id="2.60.120.620">
    <property type="entry name" value="q2cbj1_9rhob like domain"/>
    <property type="match status" value="1"/>
</dbReference>
<keyword evidence="6" id="KW-0223">Dioxygenase</keyword>
<comment type="caution">
    <text evidence="12">The sequence shown here is derived from an EMBL/GenBank/DDBJ whole genome shotgun (WGS) entry which is preliminary data.</text>
</comment>
<organism evidence="12 13">
    <name type="scientific">Geomicrobium halophilum</name>
    <dbReference type="NCBI Taxonomy" id="549000"/>
    <lineage>
        <taxon>Bacteria</taxon>
        <taxon>Bacillati</taxon>
        <taxon>Bacillota</taxon>
        <taxon>Bacilli</taxon>
        <taxon>Bacillales</taxon>
        <taxon>Geomicrobium</taxon>
    </lineage>
</organism>
<dbReference type="InterPro" id="IPR008775">
    <property type="entry name" value="Phytyl_CoA_dOase-like"/>
</dbReference>
<evidence type="ECO:0000256" key="1">
    <source>
        <dbReference type="ARBA" id="ARBA00001954"/>
    </source>
</evidence>
<evidence type="ECO:0000256" key="5">
    <source>
        <dbReference type="ARBA" id="ARBA00022723"/>
    </source>
</evidence>
<keyword evidence="8" id="KW-0408">Iron</keyword>
<accession>A0A841PSH9</accession>
<comment type="similarity">
    <text evidence="3">Belongs to the PhyH family. EctD subfamily.</text>
</comment>
<dbReference type="AlphaFoldDB" id="A0A841PSH9"/>
<feature type="compositionally biased region" description="Basic and acidic residues" evidence="11">
    <location>
        <begin position="300"/>
        <end position="309"/>
    </location>
</feature>